<feature type="compositionally biased region" description="Basic and acidic residues" evidence="1">
    <location>
        <begin position="121"/>
        <end position="131"/>
    </location>
</feature>
<accession>A0A9P6WC18</accession>
<protein>
    <submittedName>
        <fullName evidence="2">Uncharacterized protein</fullName>
    </submittedName>
</protein>
<dbReference type="Proteomes" id="UP000750334">
    <property type="component" value="Unassembled WGS sequence"/>
</dbReference>
<reference evidence="2 3" key="1">
    <citation type="submission" date="2020-11" db="EMBL/GenBank/DDBJ databases">
        <title>Kefir isolates.</title>
        <authorList>
            <person name="Marcisauskas S."/>
            <person name="Kim Y."/>
            <person name="Blasche S."/>
        </authorList>
    </citation>
    <scope>NUCLEOTIDE SEQUENCE [LARGE SCALE GENOMIC DNA]</scope>
    <source>
        <strain evidence="2 3">OG2</strain>
    </source>
</reference>
<comment type="caution">
    <text evidence="2">The sequence shown here is derived from an EMBL/GenBank/DDBJ whole genome shotgun (WGS) entry which is preliminary data.</text>
</comment>
<dbReference type="OrthoDB" id="4070760at2759"/>
<dbReference type="EMBL" id="PUHR01000031">
    <property type="protein sequence ID" value="KAG0669904.1"/>
    <property type="molecule type" value="Genomic_DNA"/>
</dbReference>
<sequence length="402" mass="45463">MQLVGAVIEEKLNENDSIIFENINSNYDNNNKNNTDSNILKVEDVSSDNESLVENTVIHHVNNNHYEYSPKERPLSKDDMLLLPPLPQSLLLPSRQSSITSVPEIESLNILKEEEEQPLSDLDKRDKNNSKHDRTIYDLSKALEISDTSYLDMTTSSSVISLSRVHSRNISSVSSTSIPKINTGNRNNNVILSSPTTLPSFSFTQNSSTNSLFDAAHTNTNTVPSNNSSFPSKRFFSMSLSRQNSTSAEGTSTAQTIKSRSRSLSNSNIFRKLNISNPNSLSTSTTTTTNKTAVPKIKTRHCSMSSPKSKKKTNCLIIGDITTVKELMTFEKIDFHNNDNEQNKYIHKLIDLQKQDDNKFEIILNKISKDLWYSNKEINDLKLQRIQLNDLWAKKINHYQNI</sequence>
<gene>
    <name evidence="2" type="ORF">C6P45_003186</name>
</gene>
<feature type="region of interest" description="Disordered" evidence="1">
    <location>
        <begin position="110"/>
        <end position="131"/>
    </location>
</feature>
<evidence type="ECO:0000256" key="1">
    <source>
        <dbReference type="SAM" id="MobiDB-lite"/>
    </source>
</evidence>
<feature type="region of interest" description="Disordered" evidence="1">
    <location>
        <begin position="241"/>
        <end position="260"/>
    </location>
</feature>
<keyword evidence="3" id="KW-1185">Reference proteome</keyword>
<evidence type="ECO:0000313" key="3">
    <source>
        <dbReference type="Proteomes" id="UP000750334"/>
    </source>
</evidence>
<name>A0A9P6WC18_MAUEX</name>
<dbReference type="AlphaFoldDB" id="A0A9P6WC18"/>
<evidence type="ECO:0000313" key="2">
    <source>
        <dbReference type="EMBL" id="KAG0669904.1"/>
    </source>
</evidence>
<organism evidence="2 3">
    <name type="scientific">Maudiozyma exigua</name>
    <name type="common">Yeast</name>
    <name type="synonym">Kazachstania exigua</name>
    <dbReference type="NCBI Taxonomy" id="34358"/>
    <lineage>
        <taxon>Eukaryota</taxon>
        <taxon>Fungi</taxon>
        <taxon>Dikarya</taxon>
        <taxon>Ascomycota</taxon>
        <taxon>Saccharomycotina</taxon>
        <taxon>Saccharomycetes</taxon>
        <taxon>Saccharomycetales</taxon>
        <taxon>Saccharomycetaceae</taxon>
        <taxon>Maudiozyma</taxon>
    </lineage>
</organism>
<proteinExistence type="predicted"/>